<comment type="caution">
    <text evidence="2">The sequence shown here is derived from an EMBL/GenBank/DDBJ whole genome shotgun (WGS) entry which is preliminary data.</text>
</comment>
<dbReference type="Proteomes" id="UP000018040">
    <property type="component" value="Unassembled WGS sequence"/>
</dbReference>
<evidence type="ECO:0000313" key="2">
    <source>
        <dbReference type="EMBL" id="ESU40831.1"/>
    </source>
</evidence>
<evidence type="ECO:0000313" key="3">
    <source>
        <dbReference type="Proteomes" id="UP000018040"/>
    </source>
</evidence>
<evidence type="ECO:0000256" key="1">
    <source>
        <dbReference type="SAM" id="Phobius"/>
    </source>
</evidence>
<dbReference type="VEuPathDB" id="GiardiaDB:DHA2_151248"/>
<gene>
    <name evidence="2" type="ORF">GSB_151902</name>
</gene>
<keyword evidence="1" id="KW-0472">Membrane</keyword>
<proteinExistence type="predicted"/>
<reference evidence="3" key="1">
    <citation type="submission" date="2012-02" db="EMBL/GenBank/DDBJ databases">
        <title>Genome sequencing of Giardia lamblia Genotypes A2 and B isolates (DH and GS) and comparative analysis with the genomes of Genotypes A1 and E (WB and Pig).</title>
        <authorList>
            <person name="Adam R."/>
            <person name="Dahlstrom E."/>
            <person name="Martens C."/>
            <person name="Bruno D."/>
            <person name="Barbian K."/>
            <person name="Porcella S.F."/>
            <person name="Nash T."/>
        </authorList>
    </citation>
    <scope>NUCLEOTIDE SEQUENCE</scope>
    <source>
        <strain evidence="3">GS</strain>
    </source>
</reference>
<accession>V6TQ39</accession>
<reference evidence="2 3" key="2">
    <citation type="journal article" date="2013" name="Genome Biol. Evol.">
        <title>Genome sequencing of Giardia lamblia genotypes A2 and B isolates (DH and GS) and comparative analysis with the genomes of genotypes A1 and E (WB and Pig).</title>
        <authorList>
            <person name="Adam R.D."/>
            <person name="Dahlstrom E.W."/>
            <person name="Martens C.A."/>
            <person name="Bruno D.P."/>
            <person name="Barbian K.D."/>
            <person name="Ricklefs S.M."/>
            <person name="Hernandez M.M."/>
            <person name="Narla N.P."/>
            <person name="Patel R.B."/>
            <person name="Porcella S.F."/>
            <person name="Nash T.E."/>
        </authorList>
    </citation>
    <scope>NUCLEOTIDE SEQUENCE [LARGE SCALE GENOMIC DNA]</scope>
    <source>
        <strain evidence="2 3">GS</strain>
    </source>
</reference>
<keyword evidence="1" id="KW-0812">Transmembrane</keyword>
<dbReference type="VEuPathDB" id="GiardiaDB:GL50803_0011125"/>
<dbReference type="EMBL" id="AHHH01000170">
    <property type="protein sequence ID" value="ESU40831.1"/>
    <property type="molecule type" value="Genomic_DNA"/>
</dbReference>
<name>V6TQ39_GIAIN</name>
<feature type="transmembrane region" description="Helical" evidence="1">
    <location>
        <begin position="305"/>
        <end position="326"/>
    </location>
</feature>
<dbReference type="VEuPathDB" id="GiardiaDB:GL50581_3695"/>
<dbReference type="OrthoDB" id="10254519at2759"/>
<organism evidence="2 3">
    <name type="scientific">Giardia intestinalis</name>
    <name type="common">Giardia lamblia</name>
    <dbReference type="NCBI Taxonomy" id="5741"/>
    <lineage>
        <taxon>Eukaryota</taxon>
        <taxon>Metamonada</taxon>
        <taxon>Diplomonadida</taxon>
        <taxon>Hexamitidae</taxon>
        <taxon>Giardiinae</taxon>
        <taxon>Giardia</taxon>
    </lineage>
</organism>
<keyword evidence="1" id="KW-1133">Transmembrane helix</keyword>
<dbReference type="VEuPathDB" id="GiardiaDB:QR46_4492"/>
<sequence>MSSIAVYEITGLSRYDAESPAMELRNRTGWKSVGEKVRITAVYGCGDYLAFCAVDEDTKASSLHVWCYSCEDTSEGEPGHSVAVVLVPLPSTPLPLRSTPVSVVPHVREKRTDLYVVGRQGDVARVSPPQIPHILGAAAPYNQHSCSSIMPTPQPEPGAYPCAEGQEQCVGGTDVLRAIYPLHLDADHALAGHFVAHFTGKRSCSLCLLDQCLAPVKTCRVSSSLSCGISRFHEDSAVVFMVLSDGSVLTFDALTLRRLDSYRSCEDSLLTALELTAESSRCIVVSPAGVEVCSLRPVNSSLQSAYRIALFVSLLMVAAIAMGIYYRYLENTGRLTEHALFLRLNRVASKRNAWKTAGSGEIRI</sequence>
<dbReference type="AlphaFoldDB" id="V6TQ39"/>
<protein>
    <submittedName>
        <fullName evidence="2">Uncharacterized protein</fullName>
    </submittedName>
</protein>